<feature type="region of interest" description="Disordered" evidence="1">
    <location>
        <begin position="35"/>
        <end position="65"/>
    </location>
</feature>
<gene>
    <name evidence="2" type="ORF">PISMIDRAFT_14800</name>
</gene>
<sequence length="182" mass="19958">MKDLKSKSPARVTPVCNRVSPTFILTLRAGVTASVSRPSVQQTAPGPTDVSGKKKTWRPPSNKSGRTLCMHHFQKQVSGSLDEFNSYFEALSPEAKARYKDEAKDLVRFIRAIHSCLMKSLVGCTRDMGERDSRRYSQILKPSDALEATFSVGDLVILRFIFAVEKEQGAGLLVGGQVVAAV</sequence>
<feature type="compositionally biased region" description="Polar residues" evidence="1">
    <location>
        <begin position="35"/>
        <end position="45"/>
    </location>
</feature>
<accession>A0A0C9Z5V8</accession>
<name>A0A0C9Z5V8_9AGAM</name>
<evidence type="ECO:0000256" key="1">
    <source>
        <dbReference type="SAM" id="MobiDB-lite"/>
    </source>
</evidence>
<dbReference type="HOGENOM" id="CLU_1482571_0_0_1"/>
<dbReference type="EMBL" id="KN833818">
    <property type="protein sequence ID" value="KIK17832.1"/>
    <property type="molecule type" value="Genomic_DNA"/>
</dbReference>
<keyword evidence="3" id="KW-1185">Reference proteome</keyword>
<protein>
    <submittedName>
        <fullName evidence="2">Uncharacterized protein</fullName>
    </submittedName>
</protein>
<reference evidence="2 3" key="1">
    <citation type="submission" date="2014-04" db="EMBL/GenBank/DDBJ databases">
        <authorList>
            <consortium name="DOE Joint Genome Institute"/>
            <person name="Kuo A."/>
            <person name="Kohler A."/>
            <person name="Costa M.D."/>
            <person name="Nagy L.G."/>
            <person name="Floudas D."/>
            <person name="Copeland A."/>
            <person name="Barry K.W."/>
            <person name="Cichocki N."/>
            <person name="Veneault-Fourrey C."/>
            <person name="LaButti K."/>
            <person name="Lindquist E.A."/>
            <person name="Lipzen A."/>
            <person name="Lundell T."/>
            <person name="Morin E."/>
            <person name="Murat C."/>
            <person name="Sun H."/>
            <person name="Tunlid A."/>
            <person name="Henrissat B."/>
            <person name="Grigoriev I.V."/>
            <person name="Hibbett D.S."/>
            <person name="Martin F."/>
            <person name="Nordberg H.P."/>
            <person name="Cantor M.N."/>
            <person name="Hua S.X."/>
        </authorList>
    </citation>
    <scope>NUCLEOTIDE SEQUENCE [LARGE SCALE GENOMIC DNA]</scope>
    <source>
        <strain evidence="2 3">441</strain>
    </source>
</reference>
<proteinExistence type="predicted"/>
<organism evidence="2 3">
    <name type="scientific">Pisolithus microcarpus 441</name>
    <dbReference type="NCBI Taxonomy" id="765257"/>
    <lineage>
        <taxon>Eukaryota</taxon>
        <taxon>Fungi</taxon>
        <taxon>Dikarya</taxon>
        <taxon>Basidiomycota</taxon>
        <taxon>Agaricomycotina</taxon>
        <taxon>Agaricomycetes</taxon>
        <taxon>Agaricomycetidae</taxon>
        <taxon>Boletales</taxon>
        <taxon>Sclerodermatineae</taxon>
        <taxon>Pisolithaceae</taxon>
        <taxon>Pisolithus</taxon>
    </lineage>
</organism>
<evidence type="ECO:0000313" key="2">
    <source>
        <dbReference type="EMBL" id="KIK17832.1"/>
    </source>
</evidence>
<dbReference type="AlphaFoldDB" id="A0A0C9Z5V8"/>
<dbReference type="OrthoDB" id="2641888at2759"/>
<dbReference type="Proteomes" id="UP000054018">
    <property type="component" value="Unassembled WGS sequence"/>
</dbReference>
<evidence type="ECO:0000313" key="3">
    <source>
        <dbReference type="Proteomes" id="UP000054018"/>
    </source>
</evidence>
<reference evidence="3" key="2">
    <citation type="submission" date="2015-01" db="EMBL/GenBank/DDBJ databases">
        <title>Evolutionary Origins and Diversification of the Mycorrhizal Mutualists.</title>
        <authorList>
            <consortium name="DOE Joint Genome Institute"/>
            <consortium name="Mycorrhizal Genomics Consortium"/>
            <person name="Kohler A."/>
            <person name="Kuo A."/>
            <person name="Nagy L.G."/>
            <person name="Floudas D."/>
            <person name="Copeland A."/>
            <person name="Barry K.W."/>
            <person name="Cichocki N."/>
            <person name="Veneault-Fourrey C."/>
            <person name="LaButti K."/>
            <person name="Lindquist E.A."/>
            <person name="Lipzen A."/>
            <person name="Lundell T."/>
            <person name="Morin E."/>
            <person name="Murat C."/>
            <person name="Riley R."/>
            <person name="Ohm R."/>
            <person name="Sun H."/>
            <person name="Tunlid A."/>
            <person name="Henrissat B."/>
            <person name="Grigoriev I.V."/>
            <person name="Hibbett D.S."/>
            <person name="Martin F."/>
        </authorList>
    </citation>
    <scope>NUCLEOTIDE SEQUENCE [LARGE SCALE GENOMIC DNA]</scope>
    <source>
        <strain evidence="3">441</strain>
    </source>
</reference>